<protein>
    <recommendedName>
        <fullName evidence="5">ATPase AAA-type core domain-containing protein</fullName>
    </recommendedName>
</protein>
<keyword evidence="3 4" id="KW-0067">ATP-binding</keyword>
<keyword evidence="2 4" id="KW-0547">Nucleotide-binding</keyword>
<dbReference type="GO" id="GO:0005524">
    <property type="term" value="F:ATP binding"/>
    <property type="evidence" value="ECO:0007669"/>
    <property type="project" value="UniProtKB-KW"/>
</dbReference>
<dbReference type="PANTHER" id="PTHR23074:SF17">
    <property type="entry name" value="FIDGETIN-LIKE PROTEIN 1"/>
    <property type="match status" value="1"/>
</dbReference>
<evidence type="ECO:0000256" key="4">
    <source>
        <dbReference type="RuleBase" id="RU003651"/>
    </source>
</evidence>
<accession>A0A7S0C402</accession>
<reference evidence="6" key="1">
    <citation type="submission" date="2021-01" db="EMBL/GenBank/DDBJ databases">
        <authorList>
            <person name="Corre E."/>
            <person name="Pelletier E."/>
            <person name="Niang G."/>
            <person name="Scheremetjew M."/>
            <person name="Finn R."/>
            <person name="Kale V."/>
            <person name="Holt S."/>
            <person name="Cochrane G."/>
            <person name="Meng A."/>
            <person name="Brown T."/>
            <person name="Cohen L."/>
        </authorList>
    </citation>
    <scope>NUCLEOTIDE SEQUENCE</scope>
    <source>
        <strain evidence="6">CCAP1064/1</strain>
    </source>
</reference>
<name>A0A7S0C402_9STRA</name>
<dbReference type="FunFam" id="1.10.8.60:FF:000022">
    <property type="entry name" value="Fidgetin like 1"/>
    <property type="match status" value="1"/>
</dbReference>
<dbReference type="PANTHER" id="PTHR23074">
    <property type="entry name" value="AAA DOMAIN-CONTAINING"/>
    <property type="match status" value="1"/>
</dbReference>
<dbReference type="SUPFAM" id="SSF52540">
    <property type="entry name" value="P-loop containing nucleoside triphosphate hydrolases"/>
    <property type="match status" value="1"/>
</dbReference>
<evidence type="ECO:0000256" key="3">
    <source>
        <dbReference type="ARBA" id="ARBA00022840"/>
    </source>
</evidence>
<dbReference type="Pfam" id="PF00004">
    <property type="entry name" value="AAA"/>
    <property type="match status" value="1"/>
</dbReference>
<proteinExistence type="inferred from homology"/>
<evidence type="ECO:0000259" key="5">
    <source>
        <dbReference type="Pfam" id="PF00004"/>
    </source>
</evidence>
<evidence type="ECO:0000256" key="2">
    <source>
        <dbReference type="ARBA" id="ARBA00022741"/>
    </source>
</evidence>
<evidence type="ECO:0000313" key="6">
    <source>
        <dbReference type="EMBL" id="CAD8411303.1"/>
    </source>
</evidence>
<dbReference type="Gene3D" id="1.10.8.60">
    <property type="match status" value="1"/>
</dbReference>
<dbReference type="InterPro" id="IPR003960">
    <property type="entry name" value="ATPase_AAA_CS"/>
</dbReference>
<dbReference type="AlphaFoldDB" id="A0A7S0C402"/>
<gene>
    <name evidence="6" type="ORF">PINE0816_LOCUS7426</name>
</gene>
<dbReference type="InterPro" id="IPR003959">
    <property type="entry name" value="ATPase_AAA_core"/>
</dbReference>
<dbReference type="GO" id="GO:0016887">
    <property type="term" value="F:ATP hydrolysis activity"/>
    <property type="evidence" value="ECO:0007669"/>
    <property type="project" value="InterPro"/>
</dbReference>
<feature type="domain" description="ATPase AAA-type core" evidence="5">
    <location>
        <begin position="1"/>
        <end position="138"/>
    </location>
</feature>
<dbReference type="EMBL" id="HBEL01015554">
    <property type="protein sequence ID" value="CAD8411303.1"/>
    <property type="molecule type" value="Transcribed_RNA"/>
</dbReference>
<dbReference type="PROSITE" id="PS00674">
    <property type="entry name" value="AAA"/>
    <property type="match status" value="1"/>
</dbReference>
<dbReference type="InterPro" id="IPR027417">
    <property type="entry name" value="P-loop_NTPase"/>
</dbReference>
<dbReference type="Gene3D" id="3.40.50.300">
    <property type="entry name" value="P-loop containing nucleotide triphosphate hydrolases"/>
    <property type="match status" value="1"/>
</dbReference>
<sequence length="250" mass="27430">MIARAAASESNLSFFACSASTLTSKWVGESEKLVRALFIVAKRLGPSIVFLDELDSILSARGRSTNENESSRRLKTEFMVQVDGVRTNSGGSGEKEEGHTGGSDCNNSHVLVLGCSNCPWDLDQAVLRRFERRIYVPLPDDDARQCMMSKLLESNRHNLSPRQLGKLVALTEGYSCSDLISLGSEASFGPLRSLGGMMDIINAKHVCSSNDLRPISFEDFETALSNGKQRRSVSGDLLKKYAAWETEQSI</sequence>
<comment type="similarity">
    <text evidence="1 4">Belongs to the AAA ATPase family.</text>
</comment>
<dbReference type="InterPro" id="IPR050304">
    <property type="entry name" value="MT-severing_AAA_ATPase"/>
</dbReference>
<evidence type="ECO:0000256" key="1">
    <source>
        <dbReference type="ARBA" id="ARBA00006914"/>
    </source>
</evidence>
<organism evidence="6">
    <name type="scientific">Proboscia inermis</name>
    <dbReference type="NCBI Taxonomy" id="420281"/>
    <lineage>
        <taxon>Eukaryota</taxon>
        <taxon>Sar</taxon>
        <taxon>Stramenopiles</taxon>
        <taxon>Ochrophyta</taxon>
        <taxon>Bacillariophyta</taxon>
        <taxon>Coscinodiscophyceae</taxon>
        <taxon>Rhizosoleniophycidae</taxon>
        <taxon>Rhizosoleniales</taxon>
        <taxon>Rhizosoleniaceae</taxon>
        <taxon>Proboscia</taxon>
    </lineage>
</organism>